<dbReference type="Pfam" id="PF10145">
    <property type="entry name" value="PhageMin_Tail"/>
    <property type="match status" value="1"/>
</dbReference>
<proteinExistence type="predicted"/>
<gene>
    <name evidence="4" type="ORF">FB465_1961</name>
</gene>
<dbReference type="OrthoDB" id="2183194at2"/>
<evidence type="ECO:0000313" key="5">
    <source>
        <dbReference type="Proteomes" id="UP000318416"/>
    </source>
</evidence>
<keyword evidence="1" id="KW-1188">Viral release from host cell</keyword>
<dbReference type="EMBL" id="VIVR01000001">
    <property type="protein sequence ID" value="TWE16966.1"/>
    <property type="molecule type" value="Genomic_DNA"/>
</dbReference>
<dbReference type="PANTHER" id="PTHR37813">
    <property type="entry name" value="FELS-2 PROPHAGE PROTEIN"/>
    <property type="match status" value="1"/>
</dbReference>
<accession>A0A561EMW7</accession>
<organism evidence="4 5">
    <name type="scientific">Kitasatospora atroaurantiaca</name>
    <dbReference type="NCBI Taxonomy" id="285545"/>
    <lineage>
        <taxon>Bacteria</taxon>
        <taxon>Bacillati</taxon>
        <taxon>Actinomycetota</taxon>
        <taxon>Actinomycetes</taxon>
        <taxon>Kitasatosporales</taxon>
        <taxon>Streptomycetaceae</taxon>
        <taxon>Kitasatospora</taxon>
    </lineage>
</organism>
<reference evidence="4 5" key="1">
    <citation type="submission" date="2019-06" db="EMBL/GenBank/DDBJ databases">
        <title>Sequencing the genomes of 1000 actinobacteria strains.</title>
        <authorList>
            <person name="Klenk H.-P."/>
        </authorList>
    </citation>
    <scope>NUCLEOTIDE SEQUENCE [LARGE SCALE GENOMIC DNA]</scope>
    <source>
        <strain evidence="4 5">DSM 41649</strain>
    </source>
</reference>
<dbReference type="RefSeq" id="WP_145789451.1">
    <property type="nucleotide sequence ID" value="NZ_BAAABR010000054.1"/>
</dbReference>
<protein>
    <submittedName>
        <fullName evidence="4">TP901 family phage tail tape measure protein</fullName>
    </submittedName>
</protein>
<evidence type="ECO:0000313" key="4">
    <source>
        <dbReference type="EMBL" id="TWE16966.1"/>
    </source>
</evidence>
<evidence type="ECO:0000256" key="1">
    <source>
        <dbReference type="ARBA" id="ARBA00022612"/>
    </source>
</evidence>
<sequence>MASAYTLYVQLQAGLSGLTTGLRGGAQQLRQFDGQLSNTRAELQRVEAAAERLGQAQVAAAAAAVRSQAEVQAAVERSAATQTTATAAAERAGRAQAVAASAAARAQTEQTAAVEATTRATRAQEIAQTMAARAQATAGAGAAAAQRTAEAAAASATRAAEAQTAQAARAAAAQETAARAAVLAERTNVSAASAAVAASQARAGQVAAEEQAAQRTVAATAAVTRAQNEATAAAQAATAARISGYLKGGLVLGAILAAGVAGSISLEKEMANVLTISRQIDGRSVGAFTDQIIRLSTELPQSARQLAEGLYQIVSTGFDGAEAMTILRVAAQGASAGLTTTEVAARALLGVLKAYGLPASAAADVMDIMFQTVNKGVVSFEELAQQLGDVVPMAAAAGVSFADLSSALAAITLAGIPAAESATALNMLMTRLMRPTKELSDLTKSLGYESAASAVQQDGLYVVMNRINAVTHGQAEATAVLFKDIRAVRAALALAAADGKNYADTYQAINFEIERAGATQRAYAIQMDTTSGQWDLFKNKASALGMDIARVLLPVLQELAQYAGIVAGAIGDLPGPVKEAAGVLIALSAAAMIGRAGLAQITSQLAAFRAASADAAAGGSVLPAVLRGTSLAVSGLTGLLAIGVLGYAAYSASKQKAKAVTDDLVAALRREKEEHDTGAGLRALAESLANSDDMKKLKSVGLELNEVVDGLVSGGDKLAALNEKLDIGKAKSWDPNLGAYDTNFDQAKKVLQDRSKSWSDAVKAAAEYADAMNIVKAKVDGAVQGAGGPWSLEKLLPTDKDGAPKYSESMKALGKAIGDIVQPTEAWKAAQDRVAASSRTEALQIDLTKTSITGYIDKLAEQAKAHKSFEQDLNELATRGYGPLAEHFAKLGDASADMVHDLVGNLKAGKKGAAEQLTGLVDVTRAGLDDYLAELRRQLQAQRDFQHNLSELALAGYGDLTSHFAELGVSAAPMLDELVRQLKDGKRKVADELQSIVVEDAARSQNTFQAGLEQLPGIAARYGEATARAWATAAQTNDVAAFGKILQQMAVTDMTKAVQDGTAASKTEMATGLDLVTQVAQAKGVDAAQGFARSLLAGDIEGAMTTLQTIWGSKQPINAPDLSAVIGAFKQAGTSANEQWAAMLSLIAQVSKEKGAAAAQALTQALLSGDMGKVQAALDSIGASVRAIPGSKTISVNIDAPKRVDIPLVLTPQGAANWGQSDSPFAARKADGGILEFFASGGIRGPRIPESHIAEIVPGGTWRVWAEPETQGEAYVPLAASKRARSKAVLAEVAHRFGGQVIYGPDKGRLGTTQAFADGGVIRPAADTHAVRRSVPTGGVVKLVPARPAGPAVVVVKETGRPPLVGSMPVTVTGADARPEAFADAVMRRLRAVQRGGQL</sequence>
<evidence type="ECO:0000256" key="2">
    <source>
        <dbReference type="SAM" id="Coils"/>
    </source>
</evidence>
<feature type="coiled-coil region" evidence="2">
    <location>
        <begin position="29"/>
        <end position="56"/>
    </location>
</feature>
<comment type="caution">
    <text evidence="4">The sequence shown here is derived from an EMBL/GenBank/DDBJ whole genome shotgun (WGS) entry which is preliminary data.</text>
</comment>
<name>A0A561EMW7_9ACTN</name>
<keyword evidence="5" id="KW-1185">Reference proteome</keyword>
<dbReference type="NCBIfam" id="TIGR01760">
    <property type="entry name" value="tape_meas_TP901"/>
    <property type="match status" value="1"/>
</dbReference>
<dbReference type="Proteomes" id="UP000318416">
    <property type="component" value="Unassembled WGS sequence"/>
</dbReference>
<dbReference type="InterPro" id="IPR010090">
    <property type="entry name" value="Phage_tape_meas"/>
</dbReference>
<keyword evidence="2" id="KW-0175">Coiled coil</keyword>
<evidence type="ECO:0000259" key="3">
    <source>
        <dbReference type="Pfam" id="PF10145"/>
    </source>
</evidence>
<feature type="domain" description="Phage tail tape measure protein" evidence="3">
    <location>
        <begin position="290"/>
        <end position="474"/>
    </location>
</feature>
<dbReference type="PANTHER" id="PTHR37813:SF1">
    <property type="entry name" value="FELS-2 PROPHAGE PROTEIN"/>
    <property type="match status" value="1"/>
</dbReference>